<keyword evidence="2" id="KW-1185">Reference proteome</keyword>
<name>A0ABS6JK61_9BACI</name>
<dbReference type="EMBL" id="JAHQCS010000162">
    <property type="protein sequence ID" value="MBU9714079.1"/>
    <property type="molecule type" value="Genomic_DNA"/>
</dbReference>
<proteinExistence type="predicted"/>
<reference evidence="1 2" key="1">
    <citation type="submission" date="2021-06" db="EMBL/GenBank/DDBJ databases">
        <title>Bacillus sp. RD4P76, an endophyte from a halophyte.</title>
        <authorList>
            <person name="Sun J.-Q."/>
        </authorList>
    </citation>
    <scope>NUCLEOTIDE SEQUENCE [LARGE SCALE GENOMIC DNA]</scope>
    <source>
        <strain evidence="1 2">CGMCC 1.15917</strain>
    </source>
</reference>
<sequence>MQIYFSPEFYREDGQVLNIVTDKNKPVGYLAFLTLEKKMYVYGHLEEEGVAEDFKDLVSPYIQGLTKVKSDLEVLSYLTIGGKKVEIEVEKE</sequence>
<comment type="caution">
    <text evidence="1">The sequence shown here is derived from an EMBL/GenBank/DDBJ whole genome shotgun (WGS) entry which is preliminary data.</text>
</comment>
<organism evidence="1 2">
    <name type="scientific">Evansella tamaricis</name>
    <dbReference type="NCBI Taxonomy" id="2069301"/>
    <lineage>
        <taxon>Bacteria</taxon>
        <taxon>Bacillati</taxon>
        <taxon>Bacillota</taxon>
        <taxon>Bacilli</taxon>
        <taxon>Bacillales</taxon>
        <taxon>Bacillaceae</taxon>
        <taxon>Evansella</taxon>
    </lineage>
</organism>
<dbReference type="RefSeq" id="WP_217068389.1">
    <property type="nucleotide sequence ID" value="NZ_JAHQCS010000162.1"/>
</dbReference>
<protein>
    <submittedName>
        <fullName evidence="1">Uncharacterized protein</fullName>
    </submittedName>
</protein>
<dbReference type="Proteomes" id="UP000784880">
    <property type="component" value="Unassembled WGS sequence"/>
</dbReference>
<evidence type="ECO:0000313" key="2">
    <source>
        <dbReference type="Proteomes" id="UP000784880"/>
    </source>
</evidence>
<evidence type="ECO:0000313" key="1">
    <source>
        <dbReference type="EMBL" id="MBU9714079.1"/>
    </source>
</evidence>
<accession>A0ABS6JK61</accession>
<gene>
    <name evidence="1" type="ORF">KS419_20290</name>
</gene>